<evidence type="ECO:0000313" key="1">
    <source>
        <dbReference type="EMBL" id="QJA63969.1"/>
    </source>
</evidence>
<sequence>MVVWTRREESEDTPAILKSATLKVTLECPKCQWVSKYGLHPDATSLRFDCGWCGVALTWDRETQ</sequence>
<name>A0A6M3J226_9ZZZZ</name>
<protein>
    <recommendedName>
        <fullName evidence="2">Transposase</fullName>
    </recommendedName>
</protein>
<dbReference type="AlphaFoldDB" id="A0A6M3J226"/>
<reference evidence="1" key="1">
    <citation type="submission" date="2020-03" db="EMBL/GenBank/DDBJ databases">
        <title>The deep terrestrial virosphere.</title>
        <authorList>
            <person name="Holmfeldt K."/>
            <person name="Nilsson E."/>
            <person name="Simone D."/>
            <person name="Lopez-Fernandez M."/>
            <person name="Wu X."/>
            <person name="de Brujin I."/>
            <person name="Lundin D."/>
            <person name="Andersson A."/>
            <person name="Bertilsson S."/>
            <person name="Dopson M."/>
        </authorList>
    </citation>
    <scope>NUCLEOTIDE SEQUENCE</scope>
    <source>
        <strain evidence="1">MM415B00562</strain>
    </source>
</reference>
<proteinExistence type="predicted"/>
<dbReference type="EMBL" id="MT141510">
    <property type="protein sequence ID" value="QJA63969.1"/>
    <property type="molecule type" value="Genomic_DNA"/>
</dbReference>
<evidence type="ECO:0008006" key="2">
    <source>
        <dbReference type="Google" id="ProtNLM"/>
    </source>
</evidence>
<organism evidence="1">
    <name type="scientific">viral metagenome</name>
    <dbReference type="NCBI Taxonomy" id="1070528"/>
    <lineage>
        <taxon>unclassified sequences</taxon>
        <taxon>metagenomes</taxon>
        <taxon>organismal metagenomes</taxon>
    </lineage>
</organism>
<gene>
    <name evidence="1" type="ORF">MM415B00562_0003</name>
</gene>
<accession>A0A6M3J226</accession>